<evidence type="ECO:0000256" key="1">
    <source>
        <dbReference type="SAM" id="MobiDB-lite"/>
    </source>
</evidence>
<gene>
    <name evidence="3" type="ORF">ACFPN9_24355</name>
</gene>
<accession>A0ABW0P6U4</accession>
<sequence>MDERSSFSARHGYAAPEAEITVREDAPELVRAAVLALGNASGMSVDTLRSTVCEVLLRVPDRNNWSPSNVSEETQHLVFEAPWFRVYDIAERIYDRLYNQGRRAEVEFAYQLNEVFREHGIGYEMKDGRVIGRGSLAFREATEEAIRLMDAAAKPTAAIKMRHALSDISRRPPDITGAGQHGMAADSDSDRPSFR</sequence>
<dbReference type="InterPro" id="IPR049503">
    <property type="entry name" value="AbiJ_NTD4"/>
</dbReference>
<feature type="region of interest" description="Disordered" evidence="1">
    <location>
        <begin position="169"/>
        <end position="195"/>
    </location>
</feature>
<evidence type="ECO:0000259" key="2">
    <source>
        <dbReference type="Pfam" id="PF18863"/>
    </source>
</evidence>
<dbReference type="Proteomes" id="UP001596060">
    <property type="component" value="Unassembled WGS sequence"/>
</dbReference>
<proteinExistence type="predicted"/>
<comment type="caution">
    <text evidence="3">The sequence shown here is derived from an EMBL/GenBank/DDBJ whole genome shotgun (WGS) entry which is preliminary data.</text>
</comment>
<protein>
    <submittedName>
        <fullName evidence="3">AbiJ-NTD4 domain-containing protein</fullName>
    </submittedName>
</protein>
<dbReference type="Pfam" id="PF18863">
    <property type="entry name" value="AbiJ_NTD4"/>
    <property type="match status" value="1"/>
</dbReference>
<evidence type="ECO:0000313" key="3">
    <source>
        <dbReference type="EMBL" id="MFC5508381.1"/>
    </source>
</evidence>
<feature type="domain" description="HEPN AbiJ-N-terminal" evidence="2">
    <location>
        <begin position="6"/>
        <end position="146"/>
    </location>
</feature>
<dbReference type="RefSeq" id="WP_067988155.1">
    <property type="nucleotide sequence ID" value="NZ_JBHSLU010000089.1"/>
</dbReference>
<organism evidence="3 4">
    <name type="scientific">Bosea massiliensis</name>
    <dbReference type="NCBI Taxonomy" id="151419"/>
    <lineage>
        <taxon>Bacteria</taxon>
        <taxon>Pseudomonadati</taxon>
        <taxon>Pseudomonadota</taxon>
        <taxon>Alphaproteobacteria</taxon>
        <taxon>Hyphomicrobiales</taxon>
        <taxon>Boseaceae</taxon>
        <taxon>Bosea</taxon>
    </lineage>
</organism>
<reference evidence="4" key="1">
    <citation type="journal article" date="2019" name="Int. J. Syst. Evol. Microbiol.">
        <title>The Global Catalogue of Microorganisms (GCM) 10K type strain sequencing project: providing services to taxonomists for standard genome sequencing and annotation.</title>
        <authorList>
            <consortium name="The Broad Institute Genomics Platform"/>
            <consortium name="The Broad Institute Genome Sequencing Center for Infectious Disease"/>
            <person name="Wu L."/>
            <person name="Ma J."/>
        </authorList>
    </citation>
    <scope>NUCLEOTIDE SEQUENCE [LARGE SCALE GENOMIC DNA]</scope>
    <source>
        <strain evidence="4">CCUG 43117</strain>
    </source>
</reference>
<name>A0ABW0P6U4_9HYPH</name>
<dbReference type="EMBL" id="JBHSLU010000089">
    <property type="protein sequence ID" value="MFC5508381.1"/>
    <property type="molecule type" value="Genomic_DNA"/>
</dbReference>
<keyword evidence="4" id="KW-1185">Reference proteome</keyword>
<evidence type="ECO:0000313" key="4">
    <source>
        <dbReference type="Proteomes" id="UP001596060"/>
    </source>
</evidence>